<proteinExistence type="predicted"/>
<dbReference type="EMBL" id="JADFTS010000008">
    <property type="protein sequence ID" value="KAF9593574.1"/>
    <property type="molecule type" value="Genomic_DNA"/>
</dbReference>
<dbReference type="GO" id="GO:0003676">
    <property type="term" value="F:nucleic acid binding"/>
    <property type="evidence" value="ECO:0007669"/>
    <property type="project" value="InterPro"/>
</dbReference>
<sequence length="232" mass="26400">MVAIWKVRNRAYFEGRTPTLQYCFNLIRKEIHNAATLSTAHTHNSLQELEITRIWGLSMRPTAAPRVQQGIWLPPASGQVKINTDGAAKGNPGQAGYGSSFRVHDGNFLLIRGKVLGEATSYWAESMGILESVEIAIEQGWLNVWVESDAAAAVSAYTSNSMPWQMKYRWQNCMKRLHFFYLSHIWREGNTVADAIAKKASNLEKDQLIVCNEKPPWIHKWEVPYQTFTRFA</sequence>
<dbReference type="InterPro" id="IPR053151">
    <property type="entry name" value="RNase_H-like"/>
</dbReference>
<dbReference type="Gene3D" id="3.30.420.10">
    <property type="entry name" value="Ribonuclease H-like superfamily/Ribonuclease H"/>
    <property type="match status" value="1"/>
</dbReference>
<dbReference type="GO" id="GO:0004523">
    <property type="term" value="F:RNA-DNA hybrid ribonuclease activity"/>
    <property type="evidence" value="ECO:0007669"/>
    <property type="project" value="InterPro"/>
</dbReference>
<accession>A0A835LJ49</accession>
<evidence type="ECO:0000313" key="2">
    <source>
        <dbReference type="EMBL" id="KAF9593574.1"/>
    </source>
</evidence>
<dbReference type="OrthoDB" id="1938131at2759"/>
<reference evidence="2 3" key="1">
    <citation type="submission" date="2020-10" db="EMBL/GenBank/DDBJ databases">
        <title>The Coptis chinensis genome and diversification of protoberbering-type alkaloids.</title>
        <authorList>
            <person name="Wang B."/>
            <person name="Shu S."/>
            <person name="Song C."/>
            <person name="Liu Y."/>
        </authorList>
    </citation>
    <scope>NUCLEOTIDE SEQUENCE [LARGE SCALE GENOMIC DNA]</scope>
    <source>
        <strain evidence="2">HL-2020</strain>
        <tissue evidence="2">Leaf</tissue>
    </source>
</reference>
<dbReference type="Pfam" id="PF13456">
    <property type="entry name" value="RVT_3"/>
    <property type="match status" value="1"/>
</dbReference>
<dbReference type="InterPro" id="IPR002156">
    <property type="entry name" value="RNaseH_domain"/>
</dbReference>
<dbReference type="SUPFAM" id="SSF53098">
    <property type="entry name" value="Ribonuclease H-like"/>
    <property type="match status" value="1"/>
</dbReference>
<keyword evidence="3" id="KW-1185">Reference proteome</keyword>
<dbReference type="InterPro" id="IPR044730">
    <property type="entry name" value="RNase_H-like_dom_plant"/>
</dbReference>
<gene>
    <name evidence="2" type="ORF">IFM89_024208</name>
</gene>
<dbReference type="InterPro" id="IPR036397">
    <property type="entry name" value="RNaseH_sf"/>
</dbReference>
<evidence type="ECO:0000313" key="3">
    <source>
        <dbReference type="Proteomes" id="UP000631114"/>
    </source>
</evidence>
<protein>
    <recommendedName>
        <fullName evidence="1">RNase H type-1 domain-containing protein</fullName>
    </recommendedName>
</protein>
<comment type="caution">
    <text evidence="2">The sequence shown here is derived from an EMBL/GenBank/DDBJ whole genome shotgun (WGS) entry which is preliminary data.</text>
</comment>
<dbReference type="InterPro" id="IPR012337">
    <property type="entry name" value="RNaseH-like_sf"/>
</dbReference>
<dbReference type="Proteomes" id="UP000631114">
    <property type="component" value="Unassembled WGS sequence"/>
</dbReference>
<feature type="domain" description="RNase H type-1" evidence="1">
    <location>
        <begin position="83"/>
        <end position="200"/>
    </location>
</feature>
<dbReference type="CDD" id="cd06222">
    <property type="entry name" value="RNase_H_like"/>
    <property type="match status" value="1"/>
</dbReference>
<dbReference type="AlphaFoldDB" id="A0A835LJ49"/>
<dbReference type="PANTHER" id="PTHR47723:SF19">
    <property type="entry name" value="POLYNUCLEOTIDYL TRANSFERASE, RIBONUCLEASE H-LIKE SUPERFAMILY PROTEIN"/>
    <property type="match status" value="1"/>
</dbReference>
<dbReference type="PANTHER" id="PTHR47723">
    <property type="entry name" value="OS05G0353850 PROTEIN"/>
    <property type="match status" value="1"/>
</dbReference>
<organism evidence="2 3">
    <name type="scientific">Coptis chinensis</name>
    <dbReference type="NCBI Taxonomy" id="261450"/>
    <lineage>
        <taxon>Eukaryota</taxon>
        <taxon>Viridiplantae</taxon>
        <taxon>Streptophyta</taxon>
        <taxon>Embryophyta</taxon>
        <taxon>Tracheophyta</taxon>
        <taxon>Spermatophyta</taxon>
        <taxon>Magnoliopsida</taxon>
        <taxon>Ranunculales</taxon>
        <taxon>Ranunculaceae</taxon>
        <taxon>Coptidoideae</taxon>
        <taxon>Coptis</taxon>
    </lineage>
</organism>
<name>A0A835LJ49_9MAGN</name>
<evidence type="ECO:0000259" key="1">
    <source>
        <dbReference type="Pfam" id="PF13456"/>
    </source>
</evidence>